<proteinExistence type="predicted"/>
<reference evidence="2" key="2">
    <citation type="journal article" date="2024" name="Plant">
        <title>Genomic evolution and insights into agronomic trait innovations of Sesamum species.</title>
        <authorList>
            <person name="Miao H."/>
            <person name="Wang L."/>
            <person name="Qu L."/>
            <person name="Liu H."/>
            <person name="Sun Y."/>
            <person name="Le M."/>
            <person name="Wang Q."/>
            <person name="Wei S."/>
            <person name="Zheng Y."/>
            <person name="Lin W."/>
            <person name="Duan Y."/>
            <person name="Cao H."/>
            <person name="Xiong S."/>
            <person name="Wang X."/>
            <person name="Wei L."/>
            <person name="Li C."/>
            <person name="Ma Q."/>
            <person name="Ju M."/>
            <person name="Zhao R."/>
            <person name="Li G."/>
            <person name="Mu C."/>
            <person name="Tian Q."/>
            <person name="Mei H."/>
            <person name="Zhang T."/>
            <person name="Gao T."/>
            <person name="Zhang H."/>
        </authorList>
    </citation>
    <scope>NUCLEOTIDE SEQUENCE</scope>
    <source>
        <strain evidence="2">G02</strain>
    </source>
</reference>
<comment type="caution">
    <text evidence="2">The sequence shown here is derived from an EMBL/GenBank/DDBJ whole genome shotgun (WGS) entry which is preliminary data.</text>
</comment>
<feature type="compositionally biased region" description="Pro residues" evidence="1">
    <location>
        <begin position="15"/>
        <end position="25"/>
    </location>
</feature>
<sequence length="120" mass="13050">MEEHQTEQKTSVNPSSPPINNPDPPASAGGATPEDEHPGNRRDSKKRKSCPSALEECEALIKKKNSLVLNSSYSFTFDTKFCGGSGFAGTPESTPKFGSFNSGSSTVIKREEKEEKEVLW</sequence>
<dbReference type="AlphaFoldDB" id="A0AAW2NBI3"/>
<reference evidence="2" key="1">
    <citation type="submission" date="2020-06" db="EMBL/GenBank/DDBJ databases">
        <authorList>
            <person name="Li T."/>
            <person name="Hu X."/>
            <person name="Zhang T."/>
            <person name="Song X."/>
            <person name="Zhang H."/>
            <person name="Dai N."/>
            <person name="Sheng W."/>
            <person name="Hou X."/>
            <person name="Wei L."/>
        </authorList>
    </citation>
    <scope>NUCLEOTIDE SEQUENCE</scope>
    <source>
        <strain evidence="2">G02</strain>
        <tissue evidence="2">Leaf</tissue>
    </source>
</reference>
<dbReference type="EMBL" id="JACGWJ010000020">
    <property type="protein sequence ID" value="KAL0339821.1"/>
    <property type="molecule type" value="Genomic_DNA"/>
</dbReference>
<name>A0AAW2NBI3_SESRA</name>
<evidence type="ECO:0000256" key="1">
    <source>
        <dbReference type="SAM" id="MobiDB-lite"/>
    </source>
</evidence>
<protein>
    <submittedName>
        <fullName evidence="2">Uncharacterized protein</fullName>
    </submittedName>
</protein>
<feature type="region of interest" description="Disordered" evidence="1">
    <location>
        <begin position="1"/>
        <end position="50"/>
    </location>
</feature>
<evidence type="ECO:0000313" key="2">
    <source>
        <dbReference type="EMBL" id="KAL0339821.1"/>
    </source>
</evidence>
<accession>A0AAW2NBI3</accession>
<gene>
    <name evidence="2" type="ORF">Sradi_4498900</name>
</gene>
<organism evidence="2">
    <name type="scientific">Sesamum radiatum</name>
    <name type="common">Black benniseed</name>
    <dbReference type="NCBI Taxonomy" id="300843"/>
    <lineage>
        <taxon>Eukaryota</taxon>
        <taxon>Viridiplantae</taxon>
        <taxon>Streptophyta</taxon>
        <taxon>Embryophyta</taxon>
        <taxon>Tracheophyta</taxon>
        <taxon>Spermatophyta</taxon>
        <taxon>Magnoliopsida</taxon>
        <taxon>eudicotyledons</taxon>
        <taxon>Gunneridae</taxon>
        <taxon>Pentapetalae</taxon>
        <taxon>asterids</taxon>
        <taxon>lamiids</taxon>
        <taxon>Lamiales</taxon>
        <taxon>Pedaliaceae</taxon>
        <taxon>Sesamum</taxon>
    </lineage>
</organism>